<dbReference type="InterPro" id="IPR016032">
    <property type="entry name" value="Sig_transdc_resp-reg_C-effctor"/>
</dbReference>
<dbReference type="RefSeq" id="WP_316016602.1">
    <property type="nucleotide sequence ID" value="NZ_JAWDID010000002.1"/>
</dbReference>
<dbReference type="InterPro" id="IPR000792">
    <property type="entry name" value="Tscrpt_reg_LuxR_C"/>
</dbReference>
<organism evidence="2 3">
    <name type="scientific">Bosea rubneri</name>
    <dbReference type="NCBI Taxonomy" id="3075434"/>
    <lineage>
        <taxon>Bacteria</taxon>
        <taxon>Pseudomonadati</taxon>
        <taxon>Pseudomonadota</taxon>
        <taxon>Alphaproteobacteria</taxon>
        <taxon>Hyphomicrobiales</taxon>
        <taxon>Boseaceae</taxon>
        <taxon>Bosea</taxon>
    </lineage>
</organism>
<protein>
    <submittedName>
        <fullName evidence="2">Helix-turn-helix transcriptional regulator</fullName>
    </submittedName>
</protein>
<reference evidence="2 3" key="1">
    <citation type="submission" date="2023-09" db="EMBL/GenBank/DDBJ databases">
        <title>Whole genome shotgun sequencing (WGS) of Bosea sp. ZW T0_25, isolated from stored onions (Allium cepa).</title>
        <authorList>
            <person name="Stoll D.A."/>
            <person name="Huch M."/>
        </authorList>
    </citation>
    <scope>NUCLEOTIDE SEQUENCE [LARGE SCALE GENOMIC DNA]</scope>
    <source>
        <strain evidence="2 3">ZW T0_25</strain>
    </source>
</reference>
<dbReference type="Pfam" id="PF00196">
    <property type="entry name" value="GerE"/>
    <property type="match status" value="1"/>
</dbReference>
<evidence type="ECO:0000313" key="2">
    <source>
        <dbReference type="EMBL" id="MDU0338659.1"/>
    </source>
</evidence>
<dbReference type="Proteomes" id="UP001254257">
    <property type="component" value="Unassembled WGS sequence"/>
</dbReference>
<gene>
    <name evidence="2" type="ORF">RKE40_02135</name>
</gene>
<dbReference type="SMART" id="SM00421">
    <property type="entry name" value="HTH_LUXR"/>
    <property type="match status" value="1"/>
</dbReference>
<accession>A0ABU3S1L1</accession>
<name>A0ABU3S1L1_9HYPH</name>
<dbReference type="Gene3D" id="1.10.10.10">
    <property type="entry name" value="Winged helix-like DNA-binding domain superfamily/Winged helix DNA-binding domain"/>
    <property type="match status" value="1"/>
</dbReference>
<evidence type="ECO:0000259" key="1">
    <source>
        <dbReference type="PROSITE" id="PS50043"/>
    </source>
</evidence>
<dbReference type="InterPro" id="IPR036388">
    <property type="entry name" value="WH-like_DNA-bd_sf"/>
</dbReference>
<evidence type="ECO:0000313" key="3">
    <source>
        <dbReference type="Proteomes" id="UP001254257"/>
    </source>
</evidence>
<proteinExistence type="predicted"/>
<keyword evidence="3" id="KW-1185">Reference proteome</keyword>
<sequence length="386" mass="41536">MIGETKPGFTRAEEPIPSECYVGGSSMSDREALVDRIYEAAVVPELWPGVLHDIAELAGCFGGIIFTTTARGITRWTGSDEGKRFFDAFLANRAAQEDNVRLKRGIEAKRHGFFGTHELYGRTERESSAVYTEFLLPNGWGYAAGSVLPMPNGDLAVFDLERRFADGPVSAEELAQLNALWPHMARSAALSIRLQLQRARAIVDTLDKAGMPAAILSGQDRILAANSAFEAMKEQVVFLAHGKLALADVASNRLLAQALHAIRASVTTMNSIPVPAQADSSAAVIHALPLPGEASDVFYGATAIVIVTKLDRSTSPSAEILTGLFDLTPAEATVANRILAGLSVNEVAIERRISRETVRSQVKKILAKTGSQSQADFIRRLAPLAI</sequence>
<dbReference type="PROSITE" id="PS50043">
    <property type="entry name" value="HTH_LUXR_2"/>
    <property type="match status" value="1"/>
</dbReference>
<dbReference type="EMBL" id="JAWDID010000002">
    <property type="protein sequence ID" value="MDU0338659.1"/>
    <property type="molecule type" value="Genomic_DNA"/>
</dbReference>
<comment type="caution">
    <text evidence="2">The sequence shown here is derived from an EMBL/GenBank/DDBJ whole genome shotgun (WGS) entry which is preliminary data.</text>
</comment>
<feature type="domain" description="HTH luxR-type" evidence="1">
    <location>
        <begin position="320"/>
        <end position="385"/>
    </location>
</feature>
<dbReference type="SUPFAM" id="SSF46894">
    <property type="entry name" value="C-terminal effector domain of the bipartite response regulators"/>
    <property type="match status" value="1"/>
</dbReference>